<dbReference type="PANTHER" id="PTHR43042:SF3">
    <property type="entry name" value="RIBOSOMAL RNA LARGE SUBUNIT METHYLTRANSFERASE YWBD-RELATED"/>
    <property type="match status" value="1"/>
</dbReference>
<sequence>MRAIEITGAAASKIEGGYPKLSLKDLEQPVDVTDNGEFVALQKSEHFVASAYLAQEGNGIGWILSRKENQTINAAFFEQLFRKAFQLRAPLVGQRVTAYRLFNGIGDGLGGLAIDNFDGQILLTWENAGLYHQRAFIMDALNQVLDEYKGVYELKRYQAQATITPVTDLAAFPQQQQVVTENGINYEIQLAGGMRPGLDLAYREVRHQLKNNSHAKLALHLLFDQTGFVTASIIGGAVQSEAVDQKNRAKANLVAELSANEITQKMPKVRTMDLLGYLDYATKHELRFDVITINLPAFLRSKKGNFNIRKDLNTLLQQVFTLATKEADVFITTETPAVTIKGLRQAAQTALQQLGQAFIEKEAFKQPLDFPFNPEYQRESPIKGLWFKFQR</sequence>
<dbReference type="EC" id="2.1.1.-" evidence="5"/>
<dbReference type="GO" id="GO:0008168">
    <property type="term" value="F:methyltransferase activity"/>
    <property type="evidence" value="ECO:0007669"/>
    <property type="project" value="UniProtKB-KW"/>
</dbReference>
<dbReference type="GO" id="GO:0032259">
    <property type="term" value="P:methylation"/>
    <property type="evidence" value="ECO:0007669"/>
    <property type="project" value="UniProtKB-KW"/>
</dbReference>
<feature type="domain" description="RlmI-like PUA" evidence="4">
    <location>
        <begin position="5"/>
        <end position="66"/>
    </location>
</feature>
<reference evidence="5" key="1">
    <citation type="submission" date="2022-05" db="EMBL/GenBank/DDBJ databases">
        <authorList>
            <person name="Oliphant S.A."/>
            <person name="Watson-Haigh N.S."/>
            <person name="Sumby K.M."/>
            <person name="Gardner J.M."/>
            <person name="Jiranek V."/>
        </authorList>
    </citation>
    <scope>NUCLEOTIDE SEQUENCE</scope>
    <source>
        <strain evidence="5">KI4_B1</strain>
    </source>
</reference>
<keyword evidence="3" id="KW-0949">S-adenosyl-L-methionine</keyword>
<dbReference type="GO" id="GO:0003723">
    <property type="term" value="F:RNA binding"/>
    <property type="evidence" value="ECO:0007669"/>
    <property type="project" value="InterPro"/>
</dbReference>
<dbReference type="Gene3D" id="2.30.130.10">
    <property type="entry name" value="PUA domain"/>
    <property type="match status" value="1"/>
</dbReference>
<evidence type="ECO:0000256" key="3">
    <source>
        <dbReference type="ARBA" id="ARBA00022691"/>
    </source>
</evidence>
<keyword evidence="1 5" id="KW-0489">Methyltransferase</keyword>
<dbReference type="SUPFAM" id="SSF88697">
    <property type="entry name" value="PUA domain-like"/>
    <property type="match status" value="1"/>
</dbReference>
<dbReference type="InterPro" id="IPR036974">
    <property type="entry name" value="PUA_sf"/>
</dbReference>
<dbReference type="SUPFAM" id="SSF53335">
    <property type="entry name" value="S-adenosyl-L-methionine-dependent methyltransferases"/>
    <property type="match status" value="1"/>
</dbReference>
<keyword evidence="2 5" id="KW-0808">Transferase</keyword>
<evidence type="ECO:0000256" key="2">
    <source>
        <dbReference type="ARBA" id="ARBA00022679"/>
    </source>
</evidence>
<evidence type="ECO:0000313" key="5">
    <source>
        <dbReference type="EMBL" id="USS89874.1"/>
    </source>
</evidence>
<dbReference type="InterPro" id="IPR029063">
    <property type="entry name" value="SAM-dependent_MTases_sf"/>
</dbReference>
<proteinExistence type="predicted"/>
<protein>
    <submittedName>
        <fullName evidence="5">Class I SAM-dependent methyltransferase</fullName>
        <ecNumber evidence="5">2.1.1.-</ecNumber>
    </submittedName>
</protein>
<name>A0A9Q8ZQP8_9LACO</name>
<evidence type="ECO:0000259" key="4">
    <source>
        <dbReference type="Pfam" id="PF17785"/>
    </source>
</evidence>
<evidence type="ECO:0000313" key="6">
    <source>
        <dbReference type="Proteomes" id="UP001055911"/>
    </source>
</evidence>
<dbReference type="Gene3D" id="3.40.50.150">
    <property type="entry name" value="Vaccinia Virus protein VP39"/>
    <property type="match status" value="1"/>
</dbReference>
<keyword evidence="6" id="KW-1185">Reference proteome</keyword>
<dbReference type="Gene3D" id="3.30.750.80">
    <property type="entry name" value="RNA methyltransferase domain (HRMD) like"/>
    <property type="match status" value="1"/>
</dbReference>
<dbReference type="PANTHER" id="PTHR43042">
    <property type="entry name" value="SAM-DEPENDENT METHYLTRANSFERASE"/>
    <property type="match status" value="1"/>
</dbReference>
<dbReference type="CDD" id="cd11572">
    <property type="entry name" value="RlmI_M_like"/>
    <property type="match status" value="1"/>
</dbReference>
<gene>
    <name evidence="5" type="ORF">M3M40_03635</name>
</gene>
<dbReference type="InterPro" id="IPR015947">
    <property type="entry name" value="PUA-like_sf"/>
</dbReference>
<evidence type="ECO:0000256" key="1">
    <source>
        <dbReference type="ARBA" id="ARBA00022603"/>
    </source>
</evidence>
<dbReference type="RefSeq" id="WP_252767420.1">
    <property type="nucleotide sequence ID" value="NZ_CP097119.1"/>
</dbReference>
<accession>A0A9Q8ZQP8</accession>
<dbReference type="Proteomes" id="UP001055911">
    <property type="component" value="Chromosome"/>
</dbReference>
<dbReference type="EMBL" id="CP097119">
    <property type="protein sequence ID" value="USS89874.1"/>
    <property type="molecule type" value="Genomic_DNA"/>
</dbReference>
<dbReference type="Pfam" id="PF17785">
    <property type="entry name" value="PUA_3"/>
    <property type="match status" value="1"/>
</dbReference>
<dbReference type="InterPro" id="IPR041532">
    <property type="entry name" value="RlmI-like_PUA"/>
</dbReference>
<dbReference type="AlphaFoldDB" id="A0A9Q8ZQP8"/>
<organism evidence="5 6">
    <name type="scientific">Fructilactobacillus cliffordii</name>
    <dbReference type="NCBI Taxonomy" id="2940299"/>
    <lineage>
        <taxon>Bacteria</taxon>
        <taxon>Bacillati</taxon>
        <taxon>Bacillota</taxon>
        <taxon>Bacilli</taxon>
        <taxon>Lactobacillales</taxon>
        <taxon>Lactobacillaceae</taxon>
        <taxon>Fructilactobacillus</taxon>
    </lineage>
</organism>